<evidence type="ECO:0000256" key="11">
    <source>
        <dbReference type="ARBA" id="ARBA00048044"/>
    </source>
</evidence>
<dbReference type="HAMAP" id="MF_01665">
    <property type="entry name" value="HemeA_synth_type2"/>
    <property type="match status" value="1"/>
</dbReference>
<comment type="pathway">
    <text evidence="10 12">Porphyrin-containing compound metabolism; heme A biosynthesis; heme A from heme O: step 1/1.</text>
</comment>
<name>V5SFU5_9HYPH</name>
<keyword evidence="9 12" id="KW-0472">Membrane</keyword>
<keyword evidence="4 12" id="KW-0479">Metal-binding</keyword>
<evidence type="ECO:0000256" key="10">
    <source>
        <dbReference type="ARBA" id="ARBA00044501"/>
    </source>
</evidence>
<dbReference type="STRING" id="1029756.W911_14765"/>
<keyword evidence="12" id="KW-1003">Cell membrane</keyword>
<evidence type="ECO:0000256" key="8">
    <source>
        <dbReference type="ARBA" id="ARBA00023133"/>
    </source>
</evidence>
<evidence type="ECO:0000256" key="3">
    <source>
        <dbReference type="ARBA" id="ARBA00022692"/>
    </source>
</evidence>
<comment type="function">
    <text evidence="12">Catalyzes the conversion of heme O to heme A by two successive hydroxylations of the methyl group at C8. The first hydroxylation forms heme I, the second hydroxylation results in an unstable dihydroxymethyl group, which spontaneously dehydrates, resulting in the formyl group of heme A.</text>
</comment>
<keyword evidence="7 12" id="KW-0408">Iron</keyword>
<dbReference type="PANTHER" id="PTHR23289">
    <property type="entry name" value="CYTOCHROME C OXIDASE ASSEMBLY PROTEIN COX15"/>
    <property type="match status" value="1"/>
</dbReference>
<dbReference type="EMBL" id="CP006912">
    <property type="protein sequence ID" value="AHB49367.1"/>
    <property type="molecule type" value="Genomic_DNA"/>
</dbReference>
<dbReference type="InterPro" id="IPR003780">
    <property type="entry name" value="COX15/CtaA_fam"/>
</dbReference>
<evidence type="ECO:0000256" key="9">
    <source>
        <dbReference type="ARBA" id="ARBA00023136"/>
    </source>
</evidence>
<feature type="transmembrane region" description="Helical" evidence="12">
    <location>
        <begin position="216"/>
        <end position="238"/>
    </location>
</feature>
<keyword evidence="6 12" id="KW-0560">Oxidoreductase</keyword>
<dbReference type="GO" id="GO:0016653">
    <property type="term" value="F:oxidoreductase activity, acting on NAD(P)H, heme protein as acceptor"/>
    <property type="evidence" value="ECO:0007669"/>
    <property type="project" value="TreeGrafter"/>
</dbReference>
<feature type="transmembrane region" description="Helical" evidence="12">
    <location>
        <begin position="156"/>
        <end position="176"/>
    </location>
</feature>
<evidence type="ECO:0000256" key="4">
    <source>
        <dbReference type="ARBA" id="ARBA00022723"/>
    </source>
</evidence>
<feature type="binding site" description="axial binding residue" evidence="12">
    <location>
        <position position="321"/>
    </location>
    <ligand>
        <name>heme</name>
        <dbReference type="ChEBI" id="CHEBI:30413"/>
    </ligand>
    <ligandPart>
        <name>Fe</name>
        <dbReference type="ChEBI" id="CHEBI:18248"/>
    </ligandPart>
</feature>
<dbReference type="Proteomes" id="UP000018542">
    <property type="component" value="Chromosome"/>
</dbReference>
<dbReference type="GO" id="GO:0006784">
    <property type="term" value="P:heme A biosynthetic process"/>
    <property type="evidence" value="ECO:0007669"/>
    <property type="project" value="UniProtKB-UniRule"/>
</dbReference>
<keyword evidence="5 12" id="KW-1133">Transmembrane helix</keyword>
<comment type="subunit">
    <text evidence="12">Interacts with CtaB.</text>
</comment>
<keyword evidence="3 12" id="KW-0812">Transmembrane</keyword>
<dbReference type="GO" id="GO:0120547">
    <property type="term" value="F:heme A synthase activity"/>
    <property type="evidence" value="ECO:0007669"/>
    <property type="project" value="UniProtKB-EC"/>
</dbReference>
<dbReference type="InterPro" id="IPR023754">
    <property type="entry name" value="HemeA_Synthase_type2"/>
</dbReference>
<feature type="binding site" description="axial binding residue" evidence="12">
    <location>
        <position position="383"/>
    </location>
    <ligand>
        <name>heme</name>
        <dbReference type="ChEBI" id="CHEBI:30413"/>
    </ligand>
    <ligandPart>
        <name>Fe</name>
        <dbReference type="ChEBI" id="CHEBI:18248"/>
    </ligandPart>
</feature>
<comment type="cofactor">
    <cofactor evidence="1 12">
        <name>heme b</name>
        <dbReference type="ChEBI" id="CHEBI:60344"/>
    </cofactor>
</comment>
<feature type="transmembrane region" description="Helical" evidence="12">
    <location>
        <begin position="377"/>
        <end position="395"/>
    </location>
</feature>
<proteinExistence type="inferred from homology"/>
<feature type="transmembrane region" description="Helical" evidence="12">
    <location>
        <begin position="352"/>
        <end position="371"/>
    </location>
</feature>
<dbReference type="UniPathway" id="UPA00269">
    <property type="reaction ID" value="UER00713"/>
</dbReference>
<feature type="transmembrane region" description="Helical" evidence="12">
    <location>
        <begin position="71"/>
        <end position="91"/>
    </location>
</feature>
<reference evidence="13 14" key="1">
    <citation type="journal article" date="2014" name="Genome Announc.">
        <title>Complete Genome Sequence of Hyphomicrobium nitrativorans Strain NL23, a Denitrifying Bacterium Isolated from Biofilm of a Methanol-Fed Denitrification System Treating Seawater at the Montreal Biodome.</title>
        <authorList>
            <person name="Martineau C."/>
            <person name="Villeneuve C."/>
            <person name="Mauffrey F."/>
            <person name="Villemur R."/>
        </authorList>
    </citation>
    <scope>NUCLEOTIDE SEQUENCE [LARGE SCALE GENOMIC DNA]</scope>
    <source>
        <strain evidence="13">NL23</strain>
    </source>
</reference>
<evidence type="ECO:0000256" key="5">
    <source>
        <dbReference type="ARBA" id="ARBA00022989"/>
    </source>
</evidence>
<evidence type="ECO:0000256" key="7">
    <source>
        <dbReference type="ARBA" id="ARBA00023004"/>
    </source>
</evidence>
<gene>
    <name evidence="12" type="primary">ctaA</name>
    <name evidence="13" type="ORF">W911_14765</name>
</gene>
<dbReference type="Pfam" id="PF02628">
    <property type="entry name" value="COX15-CtaA"/>
    <property type="match status" value="1"/>
</dbReference>
<evidence type="ECO:0000256" key="1">
    <source>
        <dbReference type="ARBA" id="ARBA00001970"/>
    </source>
</evidence>
<comment type="catalytic activity">
    <reaction evidence="11">
        <text>Fe(II)-heme o + 2 A + H2O = Fe(II)-heme a + 2 AH2</text>
        <dbReference type="Rhea" id="RHEA:63388"/>
        <dbReference type="ChEBI" id="CHEBI:13193"/>
        <dbReference type="ChEBI" id="CHEBI:15377"/>
        <dbReference type="ChEBI" id="CHEBI:17499"/>
        <dbReference type="ChEBI" id="CHEBI:60530"/>
        <dbReference type="ChEBI" id="CHEBI:61715"/>
        <dbReference type="EC" id="1.17.99.9"/>
    </reaction>
    <physiologicalReaction direction="left-to-right" evidence="11">
        <dbReference type="Rhea" id="RHEA:63389"/>
    </physiologicalReaction>
</comment>
<dbReference type="PATRIC" id="fig|1029756.8.peg.3073"/>
<evidence type="ECO:0000256" key="6">
    <source>
        <dbReference type="ARBA" id="ARBA00023002"/>
    </source>
</evidence>
<feature type="transmembrane region" description="Helical" evidence="12">
    <location>
        <begin position="323"/>
        <end position="340"/>
    </location>
</feature>
<evidence type="ECO:0000256" key="12">
    <source>
        <dbReference type="HAMAP-Rule" id="MF_01665"/>
    </source>
</evidence>
<dbReference type="HOGENOM" id="CLU_017627_0_0_5"/>
<evidence type="ECO:0000313" key="14">
    <source>
        <dbReference type="Proteomes" id="UP000018542"/>
    </source>
</evidence>
<sequence length="405" mass="44253">MIGVRLRPITSPPAVPAEKRIPRVIPGIAAFHENSEPEKGVSRDMRDMAVSGTAKERGGAVGWGQGWDQAVVLWLWVIAGLVLAMITVGGATRLTDSGLSITEWQPILGTIPPLTEAQWQEALEKYRQIPQYQLINKGMSLEDFKFIFWWEWGHRFLGRIIGLAFALPLLAFWFVGALKPGYGVKFLGVLALGGLQGVIGWYMVKSGLVDRVDVSQYRLALHLTVAFVILAWVVWLALDLAKPSTSTVLPRIAAPSRLPGLIVAVLFAQVVLGAFVAGLKGGLVYNTWPSMNGAFVPYDLWAIEPWYLNPFENPVMAQFNHRLVAYAIAALAALELWRTLRNVERSGAETRSAVLLMAGVMAQVALGIWTLLAAVPIGLGIVHQAAAAVLLVIAVRHLHVVRRSA</sequence>
<dbReference type="GO" id="GO:0005886">
    <property type="term" value="C:plasma membrane"/>
    <property type="evidence" value="ECO:0007669"/>
    <property type="project" value="UniProtKB-SubCell"/>
</dbReference>
<feature type="transmembrane region" description="Helical" evidence="12">
    <location>
        <begin position="258"/>
        <end position="276"/>
    </location>
</feature>
<dbReference type="GO" id="GO:0046872">
    <property type="term" value="F:metal ion binding"/>
    <property type="evidence" value="ECO:0007669"/>
    <property type="project" value="UniProtKB-KW"/>
</dbReference>
<feature type="transmembrane region" description="Helical" evidence="12">
    <location>
        <begin position="182"/>
        <end position="204"/>
    </location>
</feature>
<organism evidence="13 14">
    <name type="scientific">Hyphomicrobium nitrativorans NL23</name>
    <dbReference type="NCBI Taxonomy" id="1029756"/>
    <lineage>
        <taxon>Bacteria</taxon>
        <taxon>Pseudomonadati</taxon>
        <taxon>Pseudomonadota</taxon>
        <taxon>Alphaproteobacteria</taxon>
        <taxon>Hyphomicrobiales</taxon>
        <taxon>Hyphomicrobiaceae</taxon>
        <taxon>Hyphomicrobium</taxon>
    </lineage>
</organism>
<dbReference type="EC" id="1.17.99.9" evidence="12"/>
<keyword evidence="8 12" id="KW-0350">Heme biosynthesis</keyword>
<comment type="similarity">
    <text evidence="12">Belongs to the COX15/CtaA family. Type 2 subfamily.</text>
</comment>
<dbReference type="KEGG" id="hni:W911_14765"/>
<accession>V5SFU5</accession>
<protein>
    <recommendedName>
        <fullName evidence="12">Heme A synthase</fullName>
        <shortName evidence="12">HAS</shortName>
        <ecNumber evidence="12">1.17.99.9</ecNumber>
    </recommendedName>
    <alternativeName>
        <fullName evidence="12">Cytochrome aa3-controlling protein</fullName>
    </alternativeName>
</protein>
<dbReference type="PANTHER" id="PTHR23289:SF2">
    <property type="entry name" value="CYTOCHROME C OXIDASE ASSEMBLY PROTEIN COX15 HOMOLOG"/>
    <property type="match status" value="1"/>
</dbReference>
<comment type="subcellular location">
    <subcellularLocation>
        <location evidence="12">Cell membrane</location>
        <topology evidence="12">Multi-pass membrane protein</topology>
    </subcellularLocation>
    <subcellularLocation>
        <location evidence="2">Membrane</location>
        <topology evidence="2">Multi-pass membrane protein</topology>
    </subcellularLocation>
</comment>
<evidence type="ECO:0000313" key="13">
    <source>
        <dbReference type="EMBL" id="AHB49367.1"/>
    </source>
</evidence>
<keyword evidence="14" id="KW-1185">Reference proteome</keyword>
<evidence type="ECO:0000256" key="2">
    <source>
        <dbReference type="ARBA" id="ARBA00004141"/>
    </source>
</evidence>
<dbReference type="AlphaFoldDB" id="V5SFU5"/>